<keyword evidence="2" id="KW-0396">Initiation factor</keyword>
<dbReference type="FunCoup" id="A0A0D1XAY6">
    <property type="interactions" value="1208"/>
</dbReference>
<dbReference type="SUPFAM" id="SSF100966">
    <property type="entry name" value="Translation initiation factor 2 beta, aIF2beta, N-terminal domain"/>
    <property type="match status" value="1"/>
</dbReference>
<accession>A0A0D1XAY6</accession>
<dbReference type="GO" id="GO:0001732">
    <property type="term" value="P:formation of cytoplasmic translation initiation complex"/>
    <property type="evidence" value="ECO:0007669"/>
    <property type="project" value="TreeGrafter"/>
</dbReference>
<dbReference type="PANTHER" id="PTHR23001">
    <property type="entry name" value="EUKARYOTIC TRANSLATION INITIATION FACTOR"/>
    <property type="match status" value="1"/>
</dbReference>
<evidence type="ECO:0000256" key="4">
    <source>
        <dbReference type="ARBA" id="ARBA00022917"/>
    </source>
</evidence>
<dbReference type="Gene3D" id="2.20.25.350">
    <property type="match status" value="1"/>
</dbReference>
<dbReference type="GO" id="GO:0005829">
    <property type="term" value="C:cytosol"/>
    <property type="evidence" value="ECO:0007669"/>
    <property type="project" value="TreeGrafter"/>
</dbReference>
<comment type="similarity">
    <text evidence="1">Belongs to the eIF-2-beta/eIF-5 family.</text>
</comment>
<dbReference type="SMART" id="SM00515">
    <property type="entry name" value="eIF5C"/>
    <property type="match status" value="1"/>
</dbReference>
<feature type="domain" description="W2" evidence="7">
    <location>
        <begin position="253"/>
        <end position="422"/>
    </location>
</feature>
<dbReference type="FunFam" id="3.30.30.170:FF:000002">
    <property type="entry name" value="Eukaryotic translation initiation factor 5"/>
    <property type="match status" value="1"/>
</dbReference>
<dbReference type="GO" id="GO:0003743">
    <property type="term" value="F:translation initiation factor activity"/>
    <property type="evidence" value="ECO:0007669"/>
    <property type="project" value="UniProtKB-KW"/>
</dbReference>
<dbReference type="Pfam" id="PF02020">
    <property type="entry name" value="W2"/>
    <property type="match status" value="1"/>
</dbReference>
<reference evidence="8 9" key="1">
    <citation type="submission" date="2015-01" db="EMBL/GenBank/DDBJ databases">
        <title>The Genome Sequence of Ochroconis gallopava CBS43764.</title>
        <authorList>
            <consortium name="The Broad Institute Genomics Platform"/>
            <person name="Cuomo C."/>
            <person name="de Hoog S."/>
            <person name="Gorbushina A."/>
            <person name="Stielow B."/>
            <person name="Teixiera M."/>
            <person name="Abouelleil A."/>
            <person name="Chapman S.B."/>
            <person name="Priest M."/>
            <person name="Young S.K."/>
            <person name="Wortman J."/>
            <person name="Nusbaum C."/>
            <person name="Birren B."/>
        </authorList>
    </citation>
    <scope>NUCLEOTIDE SEQUENCE [LARGE SCALE GENOMIC DNA]</scope>
    <source>
        <strain evidence="8 9">CBS 43764</strain>
    </source>
</reference>
<evidence type="ECO:0000256" key="5">
    <source>
        <dbReference type="ARBA" id="ARBA00023134"/>
    </source>
</evidence>
<proteinExistence type="inferred from homology"/>
<dbReference type="GeneID" id="27316908"/>
<evidence type="ECO:0000313" key="9">
    <source>
        <dbReference type="Proteomes" id="UP000053259"/>
    </source>
</evidence>
<dbReference type="Gene3D" id="1.25.40.180">
    <property type="match status" value="1"/>
</dbReference>
<feature type="compositionally biased region" description="Basic residues" evidence="6">
    <location>
        <begin position="147"/>
        <end position="161"/>
    </location>
</feature>
<evidence type="ECO:0000259" key="7">
    <source>
        <dbReference type="PROSITE" id="PS51363"/>
    </source>
</evidence>
<dbReference type="SUPFAM" id="SSF75689">
    <property type="entry name" value="Zinc-binding domain of translation initiation factor 2 beta"/>
    <property type="match status" value="1"/>
</dbReference>
<protein>
    <recommendedName>
        <fullName evidence="7">W2 domain-containing protein</fullName>
    </recommendedName>
</protein>
<dbReference type="AlphaFoldDB" id="A0A0D1XAY6"/>
<dbReference type="InterPro" id="IPR016190">
    <property type="entry name" value="Transl_init_fac_IF2/IF5_Zn-bd"/>
</dbReference>
<dbReference type="SMART" id="SM00653">
    <property type="entry name" value="eIF2B_5"/>
    <property type="match status" value="1"/>
</dbReference>
<dbReference type="InParanoid" id="A0A0D1XAY6"/>
<dbReference type="InterPro" id="IPR016024">
    <property type="entry name" value="ARM-type_fold"/>
</dbReference>
<sequence length="425" mass="47349">MATINIRRDVSDPFYRYKMERIQSKIEGKGNGIKTVIPNLPSISQSLARPPNYVIKYFGFELGAQTNKDPKDDRWIINGAHDAAKLQDHLDGFINRFVLCKQCKNPETDLKFKDGRILLDCKACGQRTEADLRHKLSSFILKDAKSGKGKKDKSTKKAERKARKEAEHENGLMANGGSPHDSNSDHGGAAVDEDEALAAGSDDELTRRINEDAKGIDVADTGVKWSVDTSDAAVAARANQLPSDFKRNLTLDDDDEEGAEGNAYDSFGTWILEEGEKAGGVTKLDNAAIGKKAQEFGIDKKHKTMTVLAQTLFTKDVVSPKNDEIEERAPLLQLMMKGSERHQKAFLGGIERFIEKNDLVPKTSLLLIKLYQEDLLDEELAKSWGAKASKKYVDLSTSKKIRQNAKQFLEWLEQAESEDDEDSDE</sequence>
<dbReference type="Gene3D" id="3.30.30.170">
    <property type="match status" value="1"/>
</dbReference>
<dbReference type="InterPro" id="IPR016189">
    <property type="entry name" value="Transl_init_fac_IF2/IF5_N"/>
</dbReference>
<dbReference type="PANTHER" id="PTHR23001:SF7">
    <property type="entry name" value="EUKARYOTIC TRANSLATION INITIATION FACTOR 5"/>
    <property type="match status" value="1"/>
</dbReference>
<dbReference type="InterPro" id="IPR003307">
    <property type="entry name" value="W2_domain"/>
</dbReference>
<dbReference type="GO" id="GO:0005525">
    <property type="term" value="F:GTP binding"/>
    <property type="evidence" value="ECO:0007669"/>
    <property type="project" value="UniProtKB-KW"/>
</dbReference>
<keyword evidence="5" id="KW-0342">GTP-binding</keyword>
<gene>
    <name evidence="8" type="ORF">PV09_08935</name>
</gene>
<dbReference type="HOGENOM" id="CLU_026663_1_0_1"/>
<name>A0A0D1XAY6_9PEZI</name>
<dbReference type="VEuPathDB" id="FungiDB:PV09_08935"/>
<dbReference type="RefSeq" id="XP_016209260.1">
    <property type="nucleotide sequence ID" value="XM_016362911.1"/>
</dbReference>
<dbReference type="Pfam" id="PF01873">
    <property type="entry name" value="eIF-5_eIF-2B"/>
    <property type="match status" value="1"/>
</dbReference>
<evidence type="ECO:0000256" key="6">
    <source>
        <dbReference type="SAM" id="MobiDB-lite"/>
    </source>
</evidence>
<dbReference type="InterPro" id="IPR002735">
    <property type="entry name" value="Transl_init_fac_IF2/IF5_dom"/>
</dbReference>
<dbReference type="EMBL" id="KN847578">
    <property type="protein sequence ID" value="KIV99390.1"/>
    <property type="molecule type" value="Genomic_DNA"/>
</dbReference>
<dbReference type="OrthoDB" id="10250831at2759"/>
<dbReference type="GO" id="GO:0071074">
    <property type="term" value="F:eukaryotic initiation factor eIF2 binding"/>
    <property type="evidence" value="ECO:0007669"/>
    <property type="project" value="TreeGrafter"/>
</dbReference>
<dbReference type="FunFam" id="1.25.40.180:FF:000031">
    <property type="entry name" value="Eukaryotic translation initiation factor 5"/>
    <property type="match status" value="1"/>
</dbReference>
<evidence type="ECO:0000313" key="8">
    <source>
        <dbReference type="EMBL" id="KIV99390.1"/>
    </source>
</evidence>
<keyword evidence="3" id="KW-0547">Nucleotide-binding</keyword>
<dbReference type="Proteomes" id="UP000053259">
    <property type="component" value="Unassembled WGS sequence"/>
</dbReference>
<dbReference type="GO" id="GO:0005092">
    <property type="term" value="F:GDP-dissociation inhibitor activity"/>
    <property type="evidence" value="ECO:0007669"/>
    <property type="project" value="TreeGrafter"/>
</dbReference>
<dbReference type="STRING" id="253628.A0A0D1XAY6"/>
<keyword evidence="4" id="KW-0648">Protein biosynthesis</keyword>
<dbReference type="PROSITE" id="PS51363">
    <property type="entry name" value="W2"/>
    <property type="match status" value="1"/>
</dbReference>
<feature type="region of interest" description="Disordered" evidence="6">
    <location>
        <begin position="146"/>
        <end position="189"/>
    </location>
</feature>
<evidence type="ECO:0000256" key="1">
    <source>
        <dbReference type="ARBA" id="ARBA00010397"/>
    </source>
</evidence>
<organism evidence="8 9">
    <name type="scientific">Verruconis gallopava</name>
    <dbReference type="NCBI Taxonomy" id="253628"/>
    <lineage>
        <taxon>Eukaryota</taxon>
        <taxon>Fungi</taxon>
        <taxon>Dikarya</taxon>
        <taxon>Ascomycota</taxon>
        <taxon>Pezizomycotina</taxon>
        <taxon>Dothideomycetes</taxon>
        <taxon>Pleosporomycetidae</taxon>
        <taxon>Venturiales</taxon>
        <taxon>Sympoventuriaceae</taxon>
        <taxon>Verruconis</taxon>
    </lineage>
</organism>
<dbReference type="CDD" id="cd11561">
    <property type="entry name" value="W2_eIF5"/>
    <property type="match status" value="1"/>
</dbReference>
<dbReference type="SUPFAM" id="SSF48371">
    <property type="entry name" value="ARM repeat"/>
    <property type="match status" value="1"/>
</dbReference>
<evidence type="ECO:0000256" key="2">
    <source>
        <dbReference type="ARBA" id="ARBA00022540"/>
    </source>
</evidence>
<evidence type="ECO:0000256" key="3">
    <source>
        <dbReference type="ARBA" id="ARBA00022741"/>
    </source>
</evidence>
<dbReference type="InterPro" id="IPR045196">
    <property type="entry name" value="IF2/IF5"/>
</dbReference>
<dbReference type="FunFam" id="2.20.25.350:FF:000001">
    <property type="entry name" value="Eukaryotic translation initiation factor 5"/>
    <property type="match status" value="1"/>
</dbReference>
<keyword evidence="9" id="KW-1185">Reference proteome</keyword>